<name>A0A8J2K4Z9_9HEXA</name>
<dbReference type="GO" id="GO:0016491">
    <property type="term" value="F:oxidoreductase activity"/>
    <property type="evidence" value="ECO:0007669"/>
    <property type="project" value="UniProtKB-KW"/>
</dbReference>
<keyword evidence="6" id="KW-0443">Lipid metabolism</keyword>
<evidence type="ECO:0000256" key="6">
    <source>
        <dbReference type="ARBA" id="ARBA00023098"/>
    </source>
</evidence>
<evidence type="ECO:0000313" key="11">
    <source>
        <dbReference type="Proteomes" id="UP000708208"/>
    </source>
</evidence>
<dbReference type="OrthoDB" id="329835at2759"/>
<keyword evidence="1" id="KW-0596">Phosphopantetheine</keyword>
<feature type="domain" description="Ketosynthase family 3 (KS3)" evidence="9">
    <location>
        <begin position="1"/>
        <end position="177"/>
    </location>
</feature>
<sequence>MGVIKSLEKFDIEFFTSNPKQADVWDPKLRKLVEVSYEAVFDAGIPIEKLRGTNTGVFVGVSDVDTGAIAFRSGKLNNLYGLARHAFAMMANRKSFIFGLHGPSYVSDAACAASAVAIQEATNAIRMGLCDSAIVAGACIRHDPLTSKIFFPSDMLSVDGKCKVFDNSADTSEQKPW</sequence>
<dbReference type="PANTHER" id="PTHR43775:SF7">
    <property type="entry name" value="FATTY ACID SYNTHASE"/>
    <property type="match status" value="1"/>
</dbReference>
<evidence type="ECO:0000256" key="4">
    <source>
        <dbReference type="ARBA" id="ARBA00022857"/>
    </source>
</evidence>
<dbReference type="InterPro" id="IPR050091">
    <property type="entry name" value="PKS_NRPS_Biosynth_Enz"/>
</dbReference>
<gene>
    <name evidence="10" type="ORF">AFUS01_LOCUS21493</name>
</gene>
<dbReference type="GO" id="GO:0006633">
    <property type="term" value="P:fatty acid biosynthetic process"/>
    <property type="evidence" value="ECO:0007669"/>
    <property type="project" value="UniProtKB-KW"/>
</dbReference>
<accession>A0A8J2K4Z9</accession>
<keyword evidence="11" id="KW-1185">Reference proteome</keyword>
<dbReference type="SMART" id="SM00825">
    <property type="entry name" value="PKS_KS"/>
    <property type="match status" value="1"/>
</dbReference>
<evidence type="ECO:0000259" key="9">
    <source>
        <dbReference type="PROSITE" id="PS52004"/>
    </source>
</evidence>
<evidence type="ECO:0000256" key="1">
    <source>
        <dbReference type="ARBA" id="ARBA00022450"/>
    </source>
</evidence>
<keyword evidence="8" id="KW-0511">Multifunctional enzyme</keyword>
<evidence type="ECO:0000256" key="8">
    <source>
        <dbReference type="ARBA" id="ARBA00023268"/>
    </source>
</evidence>
<keyword evidence="5" id="KW-0560">Oxidoreductase</keyword>
<reference evidence="10" key="1">
    <citation type="submission" date="2021-06" db="EMBL/GenBank/DDBJ databases">
        <authorList>
            <person name="Hodson N. C."/>
            <person name="Mongue J. A."/>
            <person name="Jaron S. K."/>
        </authorList>
    </citation>
    <scope>NUCLEOTIDE SEQUENCE</scope>
</reference>
<evidence type="ECO:0000256" key="7">
    <source>
        <dbReference type="ARBA" id="ARBA00023160"/>
    </source>
</evidence>
<dbReference type="PANTHER" id="PTHR43775">
    <property type="entry name" value="FATTY ACID SYNTHASE"/>
    <property type="match status" value="1"/>
</dbReference>
<protein>
    <recommendedName>
        <fullName evidence="9">Ketosynthase family 3 (KS3) domain-containing protein</fullName>
    </recommendedName>
</protein>
<dbReference type="EMBL" id="CAJVCH010241807">
    <property type="protein sequence ID" value="CAG7733020.1"/>
    <property type="molecule type" value="Genomic_DNA"/>
</dbReference>
<keyword evidence="2" id="KW-0444">Lipid biosynthesis</keyword>
<evidence type="ECO:0000256" key="2">
    <source>
        <dbReference type="ARBA" id="ARBA00022516"/>
    </source>
</evidence>
<proteinExistence type="predicted"/>
<dbReference type="PROSITE" id="PS52004">
    <property type="entry name" value="KS3_2"/>
    <property type="match status" value="1"/>
</dbReference>
<dbReference type="AlphaFoldDB" id="A0A8J2K4Z9"/>
<evidence type="ECO:0000313" key="10">
    <source>
        <dbReference type="EMBL" id="CAG7733020.1"/>
    </source>
</evidence>
<organism evidence="10 11">
    <name type="scientific">Allacma fusca</name>
    <dbReference type="NCBI Taxonomy" id="39272"/>
    <lineage>
        <taxon>Eukaryota</taxon>
        <taxon>Metazoa</taxon>
        <taxon>Ecdysozoa</taxon>
        <taxon>Arthropoda</taxon>
        <taxon>Hexapoda</taxon>
        <taxon>Collembola</taxon>
        <taxon>Symphypleona</taxon>
        <taxon>Sminthuridae</taxon>
        <taxon>Allacma</taxon>
    </lineage>
</organism>
<dbReference type="GO" id="GO:0004312">
    <property type="term" value="F:fatty acid synthase activity"/>
    <property type="evidence" value="ECO:0007669"/>
    <property type="project" value="TreeGrafter"/>
</dbReference>
<dbReference type="Proteomes" id="UP000708208">
    <property type="component" value="Unassembled WGS sequence"/>
</dbReference>
<keyword evidence="4" id="KW-0521">NADP</keyword>
<dbReference type="Pfam" id="PF00109">
    <property type="entry name" value="ketoacyl-synt"/>
    <property type="match status" value="1"/>
</dbReference>
<dbReference type="InterPro" id="IPR014030">
    <property type="entry name" value="Ketoacyl_synth_N"/>
</dbReference>
<dbReference type="InterPro" id="IPR020841">
    <property type="entry name" value="PKS_Beta-ketoAc_synthase_dom"/>
</dbReference>
<keyword evidence="3" id="KW-0276">Fatty acid metabolism</keyword>
<evidence type="ECO:0000256" key="3">
    <source>
        <dbReference type="ARBA" id="ARBA00022832"/>
    </source>
</evidence>
<evidence type="ECO:0000256" key="5">
    <source>
        <dbReference type="ARBA" id="ARBA00023002"/>
    </source>
</evidence>
<comment type="caution">
    <text evidence="10">The sequence shown here is derived from an EMBL/GenBank/DDBJ whole genome shotgun (WGS) entry which is preliminary data.</text>
</comment>
<keyword evidence="7" id="KW-0275">Fatty acid biosynthesis</keyword>